<accession>A0A6V7X015</accession>
<evidence type="ECO:0000313" key="2">
    <source>
        <dbReference type="Proteomes" id="UP000580250"/>
    </source>
</evidence>
<dbReference type="AlphaFoldDB" id="A0A6V7X015"/>
<dbReference type="EMBL" id="CAJEWN010000966">
    <property type="protein sequence ID" value="CAD2192676.1"/>
    <property type="molecule type" value="Genomic_DNA"/>
</dbReference>
<protein>
    <submittedName>
        <fullName evidence="1">Uncharacterized protein</fullName>
    </submittedName>
</protein>
<dbReference type="Proteomes" id="UP000580250">
    <property type="component" value="Unassembled WGS sequence"/>
</dbReference>
<evidence type="ECO:0000313" key="1">
    <source>
        <dbReference type="EMBL" id="CAD2192676.1"/>
    </source>
</evidence>
<name>A0A6V7X015_MELEN</name>
<proteinExistence type="predicted"/>
<comment type="caution">
    <text evidence="1">The sequence shown here is derived from an EMBL/GenBank/DDBJ whole genome shotgun (WGS) entry which is preliminary data.</text>
</comment>
<gene>
    <name evidence="1" type="ORF">MENT_LOCUS45578</name>
</gene>
<reference evidence="1 2" key="1">
    <citation type="submission" date="2020-08" db="EMBL/GenBank/DDBJ databases">
        <authorList>
            <person name="Koutsovoulos G."/>
            <person name="Danchin GJ E."/>
        </authorList>
    </citation>
    <scope>NUCLEOTIDE SEQUENCE [LARGE SCALE GENOMIC DNA]</scope>
</reference>
<organism evidence="1 2">
    <name type="scientific">Meloidogyne enterolobii</name>
    <name type="common">Root-knot nematode worm</name>
    <name type="synonym">Meloidogyne mayaguensis</name>
    <dbReference type="NCBI Taxonomy" id="390850"/>
    <lineage>
        <taxon>Eukaryota</taxon>
        <taxon>Metazoa</taxon>
        <taxon>Ecdysozoa</taxon>
        <taxon>Nematoda</taxon>
        <taxon>Chromadorea</taxon>
        <taxon>Rhabditida</taxon>
        <taxon>Tylenchina</taxon>
        <taxon>Tylenchomorpha</taxon>
        <taxon>Tylenchoidea</taxon>
        <taxon>Meloidogynidae</taxon>
        <taxon>Meloidogyninae</taxon>
        <taxon>Meloidogyne</taxon>
    </lineage>
</organism>
<sequence length="58" mass="6740">MNPVLNKGKYIKIFNCEISLALSQLSQMNETFVEIFLANFEYCDDQKDSLHECILHSL</sequence>